<organism evidence="1 2">
    <name type="scientific">Mojavia pulchra JT2-VF2</name>
    <dbReference type="NCBI Taxonomy" id="287848"/>
    <lineage>
        <taxon>Bacteria</taxon>
        <taxon>Bacillati</taxon>
        <taxon>Cyanobacteriota</taxon>
        <taxon>Cyanophyceae</taxon>
        <taxon>Nostocales</taxon>
        <taxon>Nostocaceae</taxon>
    </lineage>
</organism>
<dbReference type="EMBL" id="JAHHHN010000057">
    <property type="protein sequence ID" value="MBW4566044.1"/>
    <property type="molecule type" value="Genomic_DNA"/>
</dbReference>
<dbReference type="Proteomes" id="UP000715781">
    <property type="component" value="Unassembled WGS sequence"/>
</dbReference>
<dbReference type="AlphaFoldDB" id="A0A951UK73"/>
<reference evidence="1" key="1">
    <citation type="submission" date="2021-05" db="EMBL/GenBank/DDBJ databases">
        <authorList>
            <person name="Pietrasiak N."/>
            <person name="Ward R."/>
            <person name="Stajich J.E."/>
            <person name="Kurbessoian T."/>
        </authorList>
    </citation>
    <scope>NUCLEOTIDE SEQUENCE</scope>
    <source>
        <strain evidence="1">JT2-VF2</strain>
    </source>
</reference>
<proteinExistence type="predicted"/>
<sequence>MLNQTITDFLKANQGDSPEGESIEFPDGKYSDEFGNLGLGERDDAIRARFLSHLKFILKLNAVQEYTLTPDKLIEYALKLTEISVSDENAIGGIYEDALQNIAEALHNLSQKLEVEIDESDF</sequence>
<name>A0A951UK73_9NOST</name>
<comment type="caution">
    <text evidence="1">The sequence shown here is derived from an EMBL/GenBank/DDBJ whole genome shotgun (WGS) entry which is preliminary data.</text>
</comment>
<gene>
    <name evidence="1" type="ORF">KME32_34200</name>
</gene>
<accession>A0A951UK73</accession>
<protein>
    <submittedName>
        <fullName evidence="1">Uncharacterized protein</fullName>
    </submittedName>
</protein>
<evidence type="ECO:0000313" key="1">
    <source>
        <dbReference type="EMBL" id="MBW4566044.1"/>
    </source>
</evidence>
<reference evidence="1" key="2">
    <citation type="journal article" date="2022" name="Microbiol. Resour. Announc.">
        <title>Metagenome Sequencing to Explore Phylogenomics of Terrestrial Cyanobacteria.</title>
        <authorList>
            <person name="Ward R.D."/>
            <person name="Stajich J.E."/>
            <person name="Johansen J.R."/>
            <person name="Huntemann M."/>
            <person name="Clum A."/>
            <person name="Foster B."/>
            <person name="Foster B."/>
            <person name="Roux S."/>
            <person name="Palaniappan K."/>
            <person name="Varghese N."/>
            <person name="Mukherjee S."/>
            <person name="Reddy T.B.K."/>
            <person name="Daum C."/>
            <person name="Copeland A."/>
            <person name="Chen I.A."/>
            <person name="Ivanova N.N."/>
            <person name="Kyrpides N.C."/>
            <person name="Shapiro N."/>
            <person name="Eloe-Fadrosh E.A."/>
            <person name="Pietrasiak N."/>
        </authorList>
    </citation>
    <scope>NUCLEOTIDE SEQUENCE</scope>
    <source>
        <strain evidence="1">JT2-VF2</strain>
    </source>
</reference>
<evidence type="ECO:0000313" key="2">
    <source>
        <dbReference type="Proteomes" id="UP000715781"/>
    </source>
</evidence>